<feature type="compositionally biased region" description="Polar residues" evidence="3">
    <location>
        <begin position="233"/>
        <end position="244"/>
    </location>
</feature>
<dbReference type="SUPFAM" id="SSF52540">
    <property type="entry name" value="P-loop containing nucleoside triphosphate hydrolases"/>
    <property type="match status" value="1"/>
</dbReference>
<dbReference type="InterPro" id="IPR001806">
    <property type="entry name" value="Small_GTPase"/>
</dbReference>
<feature type="compositionally biased region" description="Low complexity" evidence="3">
    <location>
        <begin position="261"/>
        <end position="332"/>
    </location>
</feature>
<sequence length="582" mass="63304">YGTVLYTRIVSACNGKSPHPPAQRNCKIEVYSKALAQIMNDSSAYDAIKVVLRNELTARPYRLEQPWPPRFFAKSVLVGSRTVKLHLWDTAGSEEFRSVIPMYYRHARAAVLCYDITNYRTFNDLQYWIDETDQKEPDCRLYLCGCKSDLQQDKPCSISSRPQPASGDNVTALFHRNLLRRSRVGLSSASPAGQRSAQRPEDPAAQQEERILLEGRQQPGCHQVGGAQGQHRGASTSGQHQGRSTRAPRHRGASTRGASTRGPQPRAQGRQHQGRQAPGAASTRGARPPGAPAPGGAAPGRQHQGASPAPGAPAPGASTRGAQHQGRQHQGAPDQGRQHQGRPAPGARQQPRGASTRGASTRWRAEHQGASTRGASTSGRQHRWRQPPAASRAPARSTRAPAPGAACISTVGLASRHWRYWQEHHFPFVTSQAALARHQWLQQPTLATVLDCIKTSQRCGSANKITLKWVPVGMWGSEEMSWLTPLQKLVPTGSSLAPNLLSEFLVVIDSRQKRGSDQHRSTWANHELGRQSRALSLTLSPAPEAPLATSRAETFRAATMTLSAQAASPGTSTSGQRHHAYL</sequence>
<dbReference type="AlphaFoldDB" id="A0A1I8FAP2"/>
<dbReference type="GO" id="GO:0003924">
    <property type="term" value="F:GTPase activity"/>
    <property type="evidence" value="ECO:0007669"/>
    <property type="project" value="InterPro"/>
</dbReference>
<feature type="region of interest" description="Disordered" evidence="3">
    <location>
        <begin position="219"/>
        <end position="403"/>
    </location>
</feature>
<dbReference type="PROSITE" id="PS51419">
    <property type="entry name" value="RAB"/>
    <property type="match status" value="1"/>
</dbReference>
<keyword evidence="2" id="KW-0547">Nucleotide-binding</keyword>
<evidence type="ECO:0000313" key="5">
    <source>
        <dbReference type="WBParaSite" id="maker-unitig_26992-snap-gene-0.1-mRNA-1"/>
    </source>
</evidence>
<dbReference type="PRINTS" id="PR00449">
    <property type="entry name" value="RASTRNSFRMNG"/>
</dbReference>
<feature type="compositionally biased region" description="Polar residues" evidence="3">
    <location>
        <begin position="563"/>
        <end position="575"/>
    </location>
</feature>
<proteinExistence type="inferred from homology"/>
<accession>A0A1I8FAP2</accession>
<feature type="compositionally biased region" description="Polar residues" evidence="3">
    <location>
        <begin position="369"/>
        <end position="379"/>
    </location>
</feature>
<evidence type="ECO:0000256" key="2">
    <source>
        <dbReference type="ARBA" id="ARBA00022741"/>
    </source>
</evidence>
<feature type="region of interest" description="Disordered" evidence="3">
    <location>
        <begin position="563"/>
        <end position="582"/>
    </location>
</feature>
<reference evidence="5" key="1">
    <citation type="submission" date="2016-11" db="UniProtKB">
        <authorList>
            <consortium name="WormBaseParasite"/>
        </authorList>
    </citation>
    <scope>IDENTIFICATION</scope>
</reference>
<dbReference type="SMART" id="SM00174">
    <property type="entry name" value="RHO"/>
    <property type="match status" value="1"/>
</dbReference>
<dbReference type="PANTHER" id="PTHR47978">
    <property type="match status" value="1"/>
</dbReference>
<keyword evidence="4" id="KW-1185">Reference proteome</keyword>
<dbReference type="Pfam" id="PF00071">
    <property type="entry name" value="Ras"/>
    <property type="match status" value="1"/>
</dbReference>
<dbReference type="WBParaSite" id="maker-unitig_26992-snap-gene-0.1-mRNA-1">
    <property type="protein sequence ID" value="maker-unitig_26992-snap-gene-0.1-mRNA-1"/>
    <property type="gene ID" value="maker-unitig_26992-snap-gene-0.1"/>
</dbReference>
<evidence type="ECO:0000256" key="1">
    <source>
        <dbReference type="ARBA" id="ARBA00006270"/>
    </source>
</evidence>
<evidence type="ECO:0000256" key="3">
    <source>
        <dbReference type="SAM" id="MobiDB-lite"/>
    </source>
</evidence>
<dbReference type="SMART" id="SM00173">
    <property type="entry name" value="RAS"/>
    <property type="match status" value="1"/>
</dbReference>
<organism evidence="4 5">
    <name type="scientific">Macrostomum lignano</name>
    <dbReference type="NCBI Taxonomy" id="282301"/>
    <lineage>
        <taxon>Eukaryota</taxon>
        <taxon>Metazoa</taxon>
        <taxon>Spiralia</taxon>
        <taxon>Lophotrochozoa</taxon>
        <taxon>Platyhelminthes</taxon>
        <taxon>Rhabditophora</taxon>
        <taxon>Macrostomorpha</taxon>
        <taxon>Macrostomida</taxon>
        <taxon>Macrostomidae</taxon>
        <taxon>Macrostomum</taxon>
    </lineage>
</organism>
<name>A0A1I8FAP2_9PLAT</name>
<evidence type="ECO:0000313" key="4">
    <source>
        <dbReference type="Proteomes" id="UP000095280"/>
    </source>
</evidence>
<feature type="compositionally biased region" description="Low complexity" evidence="3">
    <location>
        <begin position="386"/>
        <end position="403"/>
    </location>
</feature>
<feature type="compositionally biased region" description="Polar residues" evidence="3">
    <location>
        <begin position="185"/>
        <end position="197"/>
    </location>
</feature>
<protein>
    <submittedName>
        <fullName evidence="5">Ras-related protein Rab-24</fullName>
    </submittedName>
</protein>
<dbReference type="InterPro" id="IPR027417">
    <property type="entry name" value="P-loop_NTPase"/>
</dbReference>
<dbReference type="SMART" id="SM00175">
    <property type="entry name" value="RAB"/>
    <property type="match status" value="1"/>
</dbReference>
<feature type="region of interest" description="Disordered" evidence="3">
    <location>
        <begin position="185"/>
        <end position="206"/>
    </location>
</feature>
<dbReference type="Gene3D" id="3.40.50.300">
    <property type="entry name" value="P-loop containing nucleotide triphosphate hydrolases"/>
    <property type="match status" value="1"/>
</dbReference>
<dbReference type="CDD" id="cd00154">
    <property type="entry name" value="Rab"/>
    <property type="match status" value="1"/>
</dbReference>
<comment type="similarity">
    <text evidence="1">Belongs to the small GTPase superfamily. Rab family.</text>
</comment>
<dbReference type="GO" id="GO:0005525">
    <property type="term" value="F:GTP binding"/>
    <property type="evidence" value="ECO:0007669"/>
    <property type="project" value="InterPro"/>
</dbReference>
<dbReference type="Proteomes" id="UP000095280">
    <property type="component" value="Unplaced"/>
</dbReference>